<keyword evidence="5" id="KW-1185">Reference proteome</keyword>
<feature type="region of interest" description="Disordered" evidence="2">
    <location>
        <begin position="401"/>
        <end position="435"/>
    </location>
</feature>
<evidence type="ECO:0000256" key="2">
    <source>
        <dbReference type="SAM" id="MobiDB-lite"/>
    </source>
</evidence>
<feature type="compositionally biased region" description="Low complexity" evidence="2">
    <location>
        <begin position="350"/>
        <end position="363"/>
    </location>
</feature>
<evidence type="ECO:0000259" key="3">
    <source>
        <dbReference type="PROSITE" id="PS50181"/>
    </source>
</evidence>
<protein>
    <recommendedName>
        <fullName evidence="3">F-box domain-containing protein</fullName>
    </recommendedName>
</protein>
<dbReference type="EMBL" id="BSDZ01000013">
    <property type="protein sequence ID" value="GLI62626.1"/>
    <property type="molecule type" value="Genomic_DNA"/>
</dbReference>
<evidence type="ECO:0000313" key="5">
    <source>
        <dbReference type="Proteomes" id="UP001165090"/>
    </source>
</evidence>
<feature type="region of interest" description="Disordered" evidence="2">
    <location>
        <begin position="222"/>
        <end position="244"/>
    </location>
</feature>
<dbReference type="Gene3D" id="3.80.10.10">
    <property type="entry name" value="Ribonuclease Inhibitor"/>
    <property type="match status" value="2"/>
</dbReference>
<feature type="compositionally biased region" description="Gly residues" evidence="2">
    <location>
        <begin position="919"/>
        <end position="930"/>
    </location>
</feature>
<feature type="region of interest" description="Disordered" evidence="2">
    <location>
        <begin position="863"/>
        <end position="936"/>
    </location>
</feature>
<feature type="region of interest" description="Disordered" evidence="2">
    <location>
        <begin position="1"/>
        <end position="22"/>
    </location>
</feature>
<feature type="region of interest" description="Disordered" evidence="2">
    <location>
        <begin position="145"/>
        <end position="166"/>
    </location>
</feature>
<dbReference type="SUPFAM" id="SSF52047">
    <property type="entry name" value="RNI-like"/>
    <property type="match status" value="1"/>
</dbReference>
<dbReference type="PANTHER" id="PTHR13318:SF95">
    <property type="entry name" value="F-BOX PROTEIN YLR352W"/>
    <property type="match status" value="1"/>
</dbReference>
<dbReference type="SMART" id="SM00367">
    <property type="entry name" value="LRR_CC"/>
    <property type="match status" value="3"/>
</dbReference>
<comment type="subcellular location">
    <subcellularLocation>
        <location evidence="1">Cytoplasm</location>
        <location evidence="1">Cytoskeleton</location>
        <location evidence="1">Cilium axoneme</location>
    </subcellularLocation>
</comment>
<reference evidence="4 5" key="1">
    <citation type="journal article" date="2023" name="IScience">
        <title>Expanded male sex-determining region conserved during the evolution of homothallism in the green alga Volvox.</title>
        <authorList>
            <person name="Yamamoto K."/>
            <person name="Matsuzaki R."/>
            <person name="Mahakham W."/>
            <person name="Heman W."/>
            <person name="Sekimoto H."/>
            <person name="Kawachi M."/>
            <person name="Minakuchi Y."/>
            <person name="Toyoda A."/>
            <person name="Nozaki H."/>
        </authorList>
    </citation>
    <scope>NUCLEOTIDE SEQUENCE [LARGE SCALE GENOMIC DNA]</scope>
    <source>
        <strain evidence="4 5">NIES-4468</strain>
    </source>
</reference>
<name>A0ABQ5RYD0_9CHLO</name>
<feature type="domain" description="F-box" evidence="3">
    <location>
        <begin position="24"/>
        <end position="68"/>
    </location>
</feature>
<evidence type="ECO:0000313" key="4">
    <source>
        <dbReference type="EMBL" id="GLI62626.1"/>
    </source>
</evidence>
<dbReference type="CDD" id="cd09917">
    <property type="entry name" value="F-box_SF"/>
    <property type="match status" value="1"/>
</dbReference>
<dbReference type="PROSITE" id="PS50181">
    <property type="entry name" value="FBOX"/>
    <property type="match status" value="1"/>
</dbReference>
<feature type="compositionally biased region" description="Polar residues" evidence="2">
    <location>
        <begin position="155"/>
        <end position="166"/>
    </location>
</feature>
<dbReference type="PANTHER" id="PTHR13318">
    <property type="entry name" value="PARTNER OF PAIRED, ISOFORM B-RELATED"/>
    <property type="match status" value="1"/>
</dbReference>
<gene>
    <name evidence="4" type="ORF">VaNZ11_005290</name>
</gene>
<dbReference type="Proteomes" id="UP001165090">
    <property type="component" value="Unassembled WGS sequence"/>
</dbReference>
<feature type="region of interest" description="Disordered" evidence="2">
    <location>
        <begin position="697"/>
        <end position="716"/>
    </location>
</feature>
<dbReference type="Pfam" id="PF00646">
    <property type="entry name" value="F-box"/>
    <property type="match status" value="1"/>
</dbReference>
<organism evidence="4 5">
    <name type="scientific">Volvox africanus</name>
    <dbReference type="NCBI Taxonomy" id="51714"/>
    <lineage>
        <taxon>Eukaryota</taxon>
        <taxon>Viridiplantae</taxon>
        <taxon>Chlorophyta</taxon>
        <taxon>core chlorophytes</taxon>
        <taxon>Chlorophyceae</taxon>
        <taxon>CS clade</taxon>
        <taxon>Chlamydomonadales</taxon>
        <taxon>Volvocaceae</taxon>
        <taxon>Volvox</taxon>
    </lineage>
</organism>
<dbReference type="SUPFAM" id="SSF81383">
    <property type="entry name" value="F-box domain"/>
    <property type="match status" value="1"/>
</dbReference>
<feature type="compositionally biased region" description="Polar residues" evidence="2">
    <location>
        <begin position="866"/>
        <end position="876"/>
    </location>
</feature>
<feature type="compositionally biased region" description="Basic and acidic residues" evidence="2">
    <location>
        <begin position="881"/>
        <end position="893"/>
    </location>
</feature>
<comment type="caution">
    <text evidence="4">The sequence shown here is derived from an EMBL/GenBank/DDBJ whole genome shotgun (WGS) entry which is preliminary data.</text>
</comment>
<proteinExistence type="predicted"/>
<feature type="region of interest" description="Disordered" evidence="2">
    <location>
        <begin position="630"/>
        <end position="688"/>
    </location>
</feature>
<feature type="region of interest" description="Disordered" evidence="2">
    <location>
        <begin position="541"/>
        <end position="574"/>
    </location>
</feature>
<dbReference type="InterPro" id="IPR006553">
    <property type="entry name" value="Leu-rich_rpt_Cys-con_subtyp"/>
</dbReference>
<feature type="compositionally biased region" description="Gly residues" evidence="2">
    <location>
        <begin position="641"/>
        <end position="662"/>
    </location>
</feature>
<accession>A0ABQ5RYD0</accession>
<dbReference type="SMART" id="SM00256">
    <property type="entry name" value="FBOX"/>
    <property type="match status" value="1"/>
</dbReference>
<dbReference type="InterPro" id="IPR032675">
    <property type="entry name" value="LRR_dom_sf"/>
</dbReference>
<feature type="region of interest" description="Disordered" evidence="2">
    <location>
        <begin position="332"/>
        <end position="375"/>
    </location>
</feature>
<dbReference type="InterPro" id="IPR036047">
    <property type="entry name" value="F-box-like_dom_sf"/>
</dbReference>
<sequence length="1346" mass="140573">MGEAGSHGANAGPSQPPSCESESATSLLSLPMEILLLIIEYLPRRCFKNVRLVCRKLEAAAEVTMNRICIWLEGQPRVPETHHLLCCDRLCLGQNVEAGSASQASLLNARVQRALTPTGDNVPPVAPPGWASYVKELQLCLRIEPTPDEEPHPGQRQSSRALSQGQGDVLADMDMQLDMAAAGAPAVAAPGALQGLPANMHMEMELAGPNIIVHAQHVGLPLGAGPGPGQPQPAGPAAPQQEQQPLPAVMALAQQIAGQVHGLLQLAAQGPGNLAGGQQPQIDAVLPAALVAVLPMLNAPQAAEQQQQQQPPLPPQQQQLEDMALVMEVAQEHGPAAMPPPPSSPPDTYQAPQPHQQQPQPCTHHYHHHHQQEQTVDAGMWDEGAQLIGVAMHGAEAAMAPEDHPAPADTGPGSGDAPNKMVQQQQQQQQELRDHQDLQCAAAAIAAVAAAAAPDDMVLEGGLPDNRMMGAAGASLGEVPPVKADRPEALVNAKLAGLTSNLVPYLRRLRVLSLDHVPRRCLVAAGELVAAATGVTELRVGRADTPDQPEEPPQAQQQPPQPQPGPDVGNAGGFLAHMHNHQQEFLEQALHAVQANLLANHHLLAAHAQGLHALDVLIAPLLEQPNPEHGDFGLAELLGQGQHGDGNGNGNGGNGGGAGGGQPMNDMEDGGGGGAAAPPPAGWPYWAVPLPPQLELAPEQAPQGQGEEQQQEGHQRVVEGEDAALGSAAGAAQDGGQVAGDMLLGQQQGEAGPSNSGARIASEVTFGLSGAVDAVAPAAAEVGVCNGTLLETAAGSAGGAGNTICVTGCAGPSSSRGSDARGALQLHEAEIMDFHVPSAAADTASESVCALISEGLNMDGAAGSALRNTNHNSNGANAGKQEGEMNHDNDKTNANDNAGGGDDGGDFERYGSPVSLAGSRGGGDGSGGLGADDDDEELERGERLFWSRVAGMPELRTLVLKGGQLRAADMAGLVALTGLQELVVNHVINMHPGLACLASVSSLTRLVIEDLQYAGGAIHDEFCGLSRLTGLRSLSFLVVGPLPAEVMAWGALTQLTQLEITNHYDDNLLPCFWTVLPRLPHLRSLNLSNFDINNSLLVALRPCTQLSSLQMGRFNLSAPCHEVLPWVRLLHLGFVDDLQHTEVPLVSVFPLLDDLGLQTRYVLSHDSAQRIPRELLVNNTGGRTLPVTRLHLYDALMSRLVPTTIPGLTCLRLDWNQIDTAVMVSYMSQWGSSLTHLIWCNCDAMHDQGLEALTGALPKLTQLELVRCVGISDGGLAALTALTSLTSLNVASAHELTSAGFAAVVSALSSLERLTLRDMAGLSGVDCTELEGLSRRRDGLLVEVLP</sequence>
<feature type="compositionally biased region" description="Low complexity" evidence="2">
    <location>
        <begin position="697"/>
        <end position="708"/>
    </location>
</feature>
<dbReference type="InterPro" id="IPR001810">
    <property type="entry name" value="F-box_dom"/>
</dbReference>
<evidence type="ECO:0000256" key="1">
    <source>
        <dbReference type="ARBA" id="ARBA00004430"/>
    </source>
</evidence>